<protein>
    <submittedName>
        <fullName evidence="1">Uncharacterized protein</fullName>
    </submittedName>
</protein>
<reference evidence="1 2" key="1">
    <citation type="journal article" date="2014" name="Genome Announc.">
        <title>Whole-Genome Sequencing of Salmonella enterica subsp. enterica Serovar Cubana Strains Isolated from Agricultural Sources.</title>
        <authorList>
            <person name="Benahmed F.H."/>
            <person name="Gopinath G.R."/>
            <person name="Wang H."/>
            <person name="Jean-Gilles Beaubrun J."/>
            <person name="Grim C."/>
            <person name="Cheng C.M."/>
            <person name="McClelland M."/>
            <person name="Ayers S."/>
            <person name="Abbott J."/>
            <person name="Desai P."/>
            <person name="Frye J.G."/>
            <person name="Weinstock G."/>
            <person name="Hammack T.S."/>
            <person name="Hanes D.E."/>
            <person name="Rasmussen M.A."/>
            <person name="Davidson M.K."/>
        </authorList>
    </citation>
    <scope>NUCLEOTIDE SEQUENCE [LARGE SCALE GENOMIC DNA]</scope>
    <source>
        <strain evidence="1">76814</strain>
    </source>
</reference>
<dbReference type="AlphaFoldDB" id="V7IVL5"/>
<name>V7IVL5_SALET</name>
<accession>V7IVL5</accession>
<evidence type="ECO:0000313" key="1">
    <source>
        <dbReference type="EMBL" id="ETA88942.1"/>
    </source>
</evidence>
<dbReference type="Proteomes" id="UP000018534">
    <property type="component" value="Unassembled WGS sequence"/>
</dbReference>
<evidence type="ECO:0000313" key="2">
    <source>
        <dbReference type="Proteomes" id="UP000018534"/>
    </source>
</evidence>
<gene>
    <name evidence="1" type="ORF">A628_01019</name>
</gene>
<proteinExistence type="predicted"/>
<dbReference type="EMBL" id="AZGR01000020">
    <property type="protein sequence ID" value="ETA88942.1"/>
    <property type="molecule type" value="Genomic_DNA"/>
</dbReference>
<comment type="caution">
    <text evidence="1">The sequence shown here is derived from an EMBL/GenBank/DDBJ whole genome shotgun (WGS) entry which is preliminary data.</text>
</comment>
<sequence>MRFRRDMAFSIYPAPANLTPGLSALPAWLPVPQEPADKP</sequence>
<organism evidence="1 2">
    <name type="scientific">Salmonella enterica subsp. enterica serovar Cubana str. 76814</name>
    <dbReference type="NCBI Taxonomy" id="1192560"/>
    <lineage>
        <taxon>Bacteria</taxon>
        <taxon>Pseudomonadati</taxon>
        <taxon>Pseudomonadota</taxon>
        <taxon>Gammaproteobacteria</taxon>
        <taxon>Enterobacterales</taxon>
        <taxon>Enterobacteriaceae</taxon>
        <taxon>Salmonella</taxon>
    </lineage>
</organism>
<dbReference type="HOGENOM" id="CLU_3316632_0_0_6"/>